<evidence type="ECO:0000313" key="1">
    <source>
        <dbReference type="EMBL" id="KAH3885773.1"/>
    </source>
</evidence>
<keyword evidence="2" id="KW-1185">Reference proteome</keyword>
<sequence length="76" mass="8595">MCLSTLPHYVRTWDVSQHSTSFCEDLWCVSALYLILLEPGISLSSLPHSIRTWDVSQHSTSFCEDLGCVTALYLVM</sequence>
<name>A0A9D4N0S7_DREPO</name>
<reference evidence="1" key="2">
    <citation type="submission" date="2020-11" db="EMBL/GenBank/DDBJ databases">
        <authorList>
            <person name="McCartney M.A."/>
            <person name="Auch B."/>
            <person name="Kono T."/>
            <person name="Mallez S."/>
            <person name="Becker A."/>
            <person name="Gohl D.M."/>
            <person name="Silverstein K.A.T."/>
            <person name="Koren S."/>
            <person name="Bechman K.B."/>
            <person name="Herman A."/>
            <person name="Abrahante J.E."/>
            <person name="Garbe J."/>
        </authorList>
    </citation>
    <scope>NUCLEOTIDE SEQUENCE</scope>
    <source>
        <strain evidence="1">Duluth1</strain>
        <tissue evidence="1">Whole animal</tissue>
    </source>
</reference>
<organism evidence="1 2">
    <name type="scientific">Dreissena polymorpha</name>
    <name type="common">Zebra mussel</name>
    <name type="synonym">Mytilus polymorpha</name>
    <dbReference type="NCBI Taxonomy" id="45954"/>
    <lineage>
        <taxon>Eukaryota</taxon>
        <taxon>Metazoa</taxon>
        <taxon>Spiralia</taxon>
        <taxon>Lophotrochozoa</taxon>
        <taxon>Mollusca</taxon>
        <taxon>Bivalvia</taxon>
        <taxon>Autobranchia</taxon>
        <taxon>Heteroconchia</taxon>
        <taxon>Euheterodonta</taxon>
        <taxon>Imparidentia</taxon>
        <taxon>Neoheterodontei</taxon>
        <taxon>Myida</taxon>
        <taxon>Dreissenoidea</taxon>
        <taxon>Dreissenidae</taxon>
        <taxon>Dreissena</taxon>
    </lineage>
</organism>
<dbReference type="EMBL" id="JAIWYP010000001">
    <property type="protein sequence ID" value="KAH3885773.1"/>
    <property type="molecule type" value="Genomic_DNA"/>
</dbReference>
<dbReference type="AlphaFoldDB" id="A0A9D4N0S7"/>
<protein>
    <submittedName>
        <fullName evidence="1">Uncharacterized protein</fullName>
    </submittedName>
</protein>
<comment type="caution">
    <text evidence="1">The sequence shown here is derived from an EMBL/GenBank/DDBJ whole genome shotgun (WGS) entry which is preliminary data.</text>
</comment>
<accession>A0A9D4N0S7</accession>
<evidence type="ECO:0000313" key="2">
    <source>
        <dbReference type="Proteomes" id="UP000828390"/>
    </source>
</evidence>
<dbReference type="Proteomes" id="UP000828390">
    <property type="component" value="Unassembled WGS sequence"/>
</dbReference>
<proteinExistence type="predicted"/>
<reference evidence="1" key="1">
    <citation type="journal article" date="2019" name="bioRxiv">
        <title>The Genome of the Zebra Mussel, Dreissena polymorpha: A Resource for Invasive Species Research.</title>
        <authorList>
            <person name="McCartney M.A."/>
            <person name="Auch B."/>
            <person name="Kono T."/>
            <person name="Mallez S."/>
            <person name="Zhang Y."/>
            <person name="Obille A."/>
            <person name="Becker A."/>
            <person name="Abrahante J.E."/>
            <person name="Garbe J."/>
            <person name="Badalamenti J.P."/>
            <person name="Herman A."/>
            <person name="Mangelson H."/>
            <person name="Liachko I."/>
            <person name="Sullivan S."/>
            <person name="Sone E.D."/>
            <person name="Koren S."/>
            <person name="Silverstein K.A.T."/>
            <person name="Beckman K.B."/>
            <person name="Gohl D.M."/>
        </authorList>
    </citation>
    <scope>NUCLEOTIDE SEQUENCE</scope>
    <source>
        <strain evidence="1">Duluth1</strain>
        <tissue evidence="1">Whole animal</tissue>
    </source>
</reference>
<gene>
    <name evidence="1" type="ORF">DPMN_009771</name>
</gene>